<keyword evidence="3" id="KW-1185">Reference proteome</keyword>
<organism evidence="2 3">
    <name type="scientific">Geojedonia litorea</name>
    <dbReference type="NCBI Taxonomy" id="1268269"/>
    <lineage>
        <taxon>Bacteria</taxon>
        <taxon>Pseudomonadati</taxon>
        <taxon>Bacteroidota</taxon>
        <taxon>Flavobacteriia</taxon>
        <taxon>Flavobacteriales</taxon>
        <taxon>Flavobacteriaceae</taxon>
        <taxon>Geojedonia</taxon>
    </lineage>
</organism>
<accession>A0ABV9N0R2</accession>
<evidence type="ECO:0000256" key="1">
    <source>
        <dbReference type="SAM" id="Phobius"/>
    </source>
</evidence>
<keyword evidence="1" id="KW-0812">Transmembrane</keyword>
<dbReference type="EMBL" id="JBHSGP010000004">
    <property type="protein sequence ID" value="MFC4720859.1"/>
    <property type="molecule type" value="Genomic_DNA"/>
</dbReference>
<proteinExistence type="predicted"/>
<feature type="transmembrane region" description="Helical" evidence="1">
    <location>
        <begin position="21"/>
        <end position="42"/>
    </location>
</feature>
<keyword evidence="1" id="KW-1133">Transmembrane helix</keyword>
<reference evidence="3" key="1">
    <citation type="journal article" date="2019" name="Int. J. Syst. Evol. Microbiol.">
        <title>The Global Catalogue of Microorganisms (GCM) 10K type strain sequencing project: providing services to taxonomists for standard genome sequencing and annotation.</title>
        <authorList>
            <consortium name="The Broad Institute Genomics Platform"/>
            <consortium name="The Broad Institute Genome Sequencing Center for Infectious Disease"/>
            <person name="Wu L."/>
            <person name="Ma J."/>
        </authorList>
    </citation>
    <scope>NUCLEOTIDE SEQUENCE [LARGE SCALE GENOMIC DNA]</scope>
    <source>
        <strain evidence="3">CCUG 63682</strain>
    </source>
</reference>
<dbReference type="RefSeq" id="WP_387960021.1">
    <property type="nucleotide sequence ID" value="NZ_JBHSGP010000004.1"/>
</dbReference>
<gene>
    <name evidence="2" type="ORF">ACFO5O_00890</name>
</gene>
<protein>
    <submittedName>
        <fullName evidence="2">DUF6090 family protein</fullName>
    </submittedName>
</protein>
<dbReference type="Pfam" id="PF19578">
    <property type="entry name" value="DUF6090"/>
    <property type="match status" value="1"/>
</dbReference>
<sequence length="250" mass="28921">MIKFFRTIRQQLVMENKTSKYFKYAIGEIVLVVIGILIALQINNWNQDRIEQKETKVLLNNLKLDIVEDIKRLKDLQNSLNGRKEWADLILTSIDEQKVADSTMFINAMTKVGWIMEYSLMLPTYKEIVSSGKLSYIKSENLKKALASYQSQFEEHHFIVSSYNFGLKETEKLSLGHLNGMPQTSGSEKFKTTHPGVSFDLKSIAEDTEFHKLVKQIYYQSSVTIDYIGEHLITRAEQLENLITNEFSSY</sequence>
<evidence type="ECO:0000313" key="2">
    <source>
        <dbReference type="EMBL" id="MFC4720859.1"/>
    </source>
</evidence>
<evidence type="ECO:0000313" key="3">
    <source>
        <dbReference type="Proteomes" id="UP001595953"/>
    </source>
</evidence>
<dbReference type="InterPro" id="IPR045749">
    <property type="entry name" value="DUF6090"/>
</dbReference>
<comment type="caution">
    <text evidence="2">The sequence shown here is derived from an EMBL/GenBank/DDBJ whole genome shotgun (WGS) entry which is preliminary data.</text>
</comment>
<keyword evidence="1" id="KW-0472">Membrane</keyword>
<name>A0ABV9N0R2_9FLAO</name>
<dbReference type="Proteomes" id="UP001595953">
    <property type="component" value="Unassembled WGS sequence"/>
</dbReference>